<dbReference type="HAMAP" id="MF_01201">
    <property type="entry name" value="Ala_racemase"/>
    <property type="match status" value="1"/>
</dbReference>
<dbReference type="SUPFAM" id="SSF50621">
    <property type="entry name" value="Alanine racemase C-terminal domain-like"/>
    <property type="match status" value="1"/>
</dbReference>
<evidence type="ECO:0000259" key="9">
    <source>
        <dbReference type="SMART" id="SM01005"/>
    </source>
</evidence>
<feature type="modified residue" description="N6-(pyridoxal phosphate)lysine" evidence="6 7">
    <location>
        <position position="35"/>
    </location>
</feature>
<keyword evidence="5 6" id="KW-0413">Isomerase</keyword>
<dbReference type="PRINTS" id="PR00992">
    <property type="entry name" value="ALARACEMASE"/>
</dbReference>
<reference evidence="10 11" key="1">
    <citation type="journal article" date="2014" name="FEMS Microbiol. Lett.">
        <title>Draft genome sequences of three Holospora species (Holospora obtusa, Holospora undulata, and Holospora elegans), endonuclear symbiotic bacteria of the ciliate Paramecium caudatum.</title>
        <authorList>
            <person name="Dohra H."/>
            <person name="Tanaka K."/>
            <person name="Suzuki T."/>
            <person name="Fujishima M."/>
            <person name="Suzuki H."/>
        </authorList>
    </citation>
    <scope>NUCLEOTIDE SEQUENCE [LARGE SCALE GENOMIC DNA]</scope>
    <source>
        <strain evidence="10 11">F1</strain>
    </source>
</reference>
<keyword evidence="4 6" id="KW-0663">Pyridoxal phosphate</keyword>
<evidence type="ECO:0000256" key="1">
    <source>
        <dbReference type="ARBA" id="ARBA00000316"/>
    </source>
</evidence>
<feature type="domain" description="Alanine racemase C-terminal" evidence="9">
    <location>
        <begin position="234"/>
        <end position="358"/>
    </location>
</feature>
<feature type="active site" description="Proton acceptor; specific for L-alanine" evidence="6">
    <location>
        <position position="255"/>
    </location>
</feature>
<evidence type="ECO:0000256" key="5">
    <source>
        <dbReference type="ARBA" id="ARBA00023235"/>
    </source>
</evidence>
<evidence type="ECO:0000313" key="10">
    <source>
        <dbReference type="EMBL" id="ETZ07228.1"/>
    </source>
</evidence>
<dbReference type="GO" id="GO:0030632">
    <property type="term" value="P:D-alanine biosynthetic process"/>
    <property type="evidence" value="ECO:0007669"/>
    <property type="project" value="UniProtKB-UniRule"/>
</dbReference>
<dbReference type="NCBIfam" id="TIGR00492">
    <property type="entry name" value="alr"/>
    <property type="match status" value="1"/>
</dbReference>
<evidence type="ECO:0000256" key="8">
    <source>
        <dbReference type="PIRSR" id="PIRSR600821-52"/>
    </source>
</evidence>
<accession>W6TDR6</accession>
<dbReference type="EC" id="5.1.1.1" evidence="3 6"/>
<evidence type="ECO:0000256" key="3">
    <source>
        <dbReference type="ARBA" id="ARBA00013089"/>
    </source>
</evidence>
<dbReference type="PANTHER" id="PTHR30511:SF0">
    <property type="entry name" value="ALANINE RACEMASE, CATABOLIC-RELATED"/>
    <property type="match status" value="1"/>
</dbReference>
<comment type="similarity">
    <text evidence="6">Belongs to the alanine racemase family.</text>
</comment>
<comment type="pathway">
    <text evidence="6">Amino-acid biosynthesis; D-alanine biosynthesis; D-alanine from L-alanine: step 1/1.</text>
</comment>
<sequence length="358" mass="39598">MARPTQIILSSQNLLHNLSVVRARHPVCKVMAMVKANAYGHGIRGVARILDDHVEYFGVASIDEALALRDAGIKTSIVLIEGVFCASEFSLIHQHNISVVFQSLEQWQWFQQAPVPLKAWLKIDTGMGRLGFDLLQAELVYKEMLQHNAIEKPLGIMSHFACADILGHPLNTLQYQAFSEFVSQKSVIKSLENSSAILISEDRTISDVLRPGLVLYGCSPFPEYSADFFGLKPVMSLKSKLIRVFMGKAKQTLGYGGRYVCKHSIPIGVVAVGYGDGYPITVRDGAPVLVNNVLCEIAGRISMDMLTIDLRAMSSAKVGDPVTLWGEGLPLEELAQYTQQHVWSILTGIQNRPKSIWF</sequence>
<comment type="cofactor">
    <cofactor evidence="2 6 7">
        <name>pyridoxal 5'-phosphate</name>
        <dbReference type="ChEBI" id="CHEBI:597326"/>
    </cofactor>
</comment>
<dbReference type="PANTHER" id="PTHR30511">
    <property type="entry name" value="ALANINE RACEMASE"/>
    <property type="match status" value="1"/>
</dbReference>
<evidence type="ECO:0000313" key="11">
    <source>
        <dbReference type="Proteomes" id="UP000019112"/>
    </source>
</evidence>
<dbReference type="STRING" id="1399147.P618_200626"/>
<dbReference type="OrthoDB" id="9813814at2"/>
<dbReference type="eggNOG" id="COG0787">
    <property type="taxonomic scope" value="Bacteria"/>
</dbReference>
<dbReference type="InterPro" id="IPR029066">
    <property type="entry name" value="PLP-binding_barrel"/>
</dbReference>
<gene>
    <name evidence="10" type="ORF">P618_200626</name>
</gene>
<dbReference type="EMBL" id="AWTR02000059">
    <property type="protein sequence ID" value="ETZ07228.1"/>
    <property type="molecule type" value="Genomic_DNA"/>
</dbReference>
<dbReference type="SMART" id="SM01005">
    <property type="entry name" value="Ala_racemase_C"/>
    <property type="match status" value="1"/>
</dbReference>
<dbReference type="AlphaFoldDB" id="W6TDR6"/>
<evidence type="ECO:0000256" key="4">
    <source>
        <dbReference type="ARBA" id="ARBA00022898"/>
    </source>
</evidence>
<dbReference type="InterPro" id="IPR011079">
    <property type="entry name" value="Ala_racemase_C"/>
</dbReference>
<dbReference type="FunFam" id="3.20.20.10:FF:000002">
    <property type="entry name" value="Alanine racemase"/>
    <property type="match status" value="1"/>
</dbReference>
<keyword evidence="11" id="KW-1185">Reference proteome</keyword>
<dbReference type="GO" id="GO:0008784">
    <property type="term" value="F:alanine racemase activity"/>
    <property type="evidence" value="ECO:0007669"/>
    <property type="project" value="UniProtKB-UniRule"/>
</dbReference>
<dbReference type="InterPro" id="IPR000821">
    <property type="entry name" value="Ala_racemase"/>
</dbReference>
<dbReference type="RefSeq" id="WP_021827243.1">
    <property type="nucleotide sequence ID" value="NZ_AWTR02000059.1"/>
</dbReference>
<feature type="binding site" evidence="6 8">
    <location>
        <position position="303"/>
    </location>
    <ligand>
        <name>substrate</name>
    </ligand>
</feature>
<comment type="caution">
    <text evidence="10">The sequence shown here is derived from an EMBL/GenBank/DDBJ whole genome shotgun (WGS) entry which is preliminary data.</text>
</comment>
<protein>
    <recommendedName>
        <fullName evidence="3 6">Alanine racemase</fullName>
        <ecNumber evidence="3 6">5.1.1.1</ecNumber>
    </recommendedName>
</protein>
<dbReference type="Pfam" id="PF01168">
    <property type="entry name" value="Ala_racemase_N"/>
    <property type="match status" value="1"/>
</dbReference>
<evidence type="ECO:0000256" key="2">
    <source>
        <dbReference type="ARBA" id="ARBA00001933"/>
    </source>
</evidence>
<dbReference type="InterPro" id="IPR009006">
    <property type="entry name" value="Ala_racemase/Decarboxylase_C"/>
</dbReference>
<dbReference type="UniPathway" id="UPA00042">
    <property type="reaction ID" value="UER00497"/>
</dbReference>
<dbReference type="GO" id="GO:0030170">
    <property type="term" value="F:pyridoxal phosphate binding"/>
    <property type="evidence" value="ECO:0007669"/>
    <property type="project" value="UniProtKB-UniRule"/>
</dbReference>
<feature type="binding site" evidence="6 8">
    <location>
        <position position="129"/>
    </location>
    <ligand>
        <name>substrate</name>
    </ligand>
</feature>
<dbReference type="SUPFAM" id="SSF51419">
    <property type="entry name" value="PLP-binding barrel"/>
    <property type="match status" value="1"/>
</dbReference>
<feature type="active site" description="Proton acceptor; specific for D-alanine" evidence="6">
    <location>
        <position position="35"/>
    </location>
</feature>
<evidence type="ECO:0000256" key="7">
    <source>
        <dbReference type="PIRSR" id="PIRSR600821-50"/>
    </source>
</evidence>
<dbReference type="InterPro" id="IPR001608">
    <property type="entry name" value="Ala_racemase_N"/>
</dbReference>
<organism evidence="10 11">
    <name type="scientific">Holospora obtusa F1</name>
    <dbReference type="NCBI Taxonomy" id="1399147"/>
    <lineage>
        <taxon>Bacteria</taxon>
        <taxon>Pseudomonadati</taxon>
        <taxon>Pseudomonadota</taxon>
        <taxon>Alphaproteobacteria</taxon>
        <taxon>Holosporales</taxon>
        <taxon>Holosporaceae</taxon>
        <taxon>Holospora</taxon>
    </lineage>
</organism>
<name>W6TDR6_HOLOB</name>
<evidence type="ECO:0000256" key="6">
    <source>
        <dbReference type="HAMAP-Rule" id="MF_01201"/>
    </source>
</evidence>
<comment type="function">
    <text evidence="6">Catalyzes the interconversion of L-alanine and D-alanine. May also act on other amino acids.</text>
</comment>
<comment type="catalytic activity">
    <reaction evidence="1 6">
        <text>L-alanine = D-alanine</text>
        <dbReference type="Rhea" id="RHEA:20249"/>
        <dbReference type="ChEBI" id="CHEBI:57416"/>
        <dbReference type="ChEBI" id="CHEBI:57972"/>
        <dbReference type="EC" id="5.1.1.1"/>
    </reaction>
</comment>
<dbReference type="Pfam" id="PF00842">
    <property type="entry name" value="Ala_racemase_C"/>
    <property type="match status" value="1"/>
</dbReference>
<proteinExistence type="inferred from homology"/>
<dbReference type="GO" id="GO:0005829">
    <property type="term" value="C:cytosol"/>
    <property type="evidence" value="ECO:0007669"/>
    <property type="project" value="TreeGrafter"/>
</dbReference>
<dbReference type="Gene3D" id="2.40.37.10">
    <property type="entry name" value="Lyase, Ornithine Decarboxylase, Chain A, domain 1"/>
    <property type="match status" value="1"/>
</dbReference>
<dbReference type="Gene3D" id="3.20.20.10">
    <property type="entry name" value="Alanine racemase"/>
    <property type="match status" value="1"/>
</dbReference>
<dbReference type="Proteomes" id="UP000019112">
    <property type="component" value="Unassembled WGS sequence"/>
</dbReference>